<dbReference type="PROSITE" id="PS51257">
    <property type="entry name" value="PROKAR_LIPOPROTEIN"/>
    <property type="match status" value="1"/>
</dbReference>
<feature type="transmembrane region" description="Helical" evidence="1">
    <location>
        <begin position="53"/>
        <end position="71"/>
    </location>
</feature>
<protein>
    <submittedName>
        <fullName evidence="2">Uncharacterized protein</fullName>
    </submittedName>
</protein>
<evidence type="ECO:0000313" key="2">
    <source>
        <dbReference type="EMBL" id="QNO52419.1"/>
    </source>
</evidence>
<gene>
    <name evidence="2" type="ORF">DJCILHOG_00001</name>
</gene>
<dbReference type="AlphaFoldDB" id="A0A7G9YWN5"/>
<name>A0A7G9YWN5_9EURY</name>
<feature type="transmembrane region" description="Helical" evidence="1">
    <location>
        <begin position="83"/>
        <end position="106"/>
    </location>
</feature>
<evidence type="ECO:0000256" key="1">
    <source>
        <dbReference type="SAM" id="Phobius"/>
    </source>
</evidence>
<accession>A0A7G9YWN5</accession>
<dbReference type="EMBL" id="MT631510">
    <property type="protein sequence ID" value="QNO52419.1"/>
    <property type="molecule type" value="Genomic_DNA"/>
</dbReference>
<feature type="transmembrane region" description="Helical" evidence="1">
    <location>
        <begin position="126"/>
        <end position="147"/>
    </location>
</feature>
<reference evidence="2" key="1">
    <citation type="submission" date="2020-06" db="EMBL/GenBank/DDBJ databases">
        <title>Unique genomic features of the anaerobic methanotrophic archaea.</title>
        <authorList>
            <person name="Chadwick G.L."/>
            <person name="Skennerton C.T."/>
            <person name="Laso-Perez R."/>
            <person name="Leu A.O."/>
            <person name="Speth D.R."/>
            <person name="Yu H."/>
            <person name="Morgan-Lang C."/>
            <person name="Hatzenpichler R."/>
            <person name="Goudeau D."/>
            <person name="Malmstrom R."/>
            <person name="Brazelton W.J."/>
            <person name="Woyke T."/>
            <person name="Hallam S.J."/>
            <person name="Tyson G.W."/>
            <person name="Wegener G."/>
            <person name="Boetius A."/>
            <person name="Orphan V."/>
        </authorList>
    </citation>
    <scope>NUCLEOTIDE SEQUENCE</scope>
</reference>
<proteinExistence type="predicted"/>
<sequence>MDNWKWGSVYFAVLGAVTLWFGCWELATSLGITELWATEWFELFPESMDWMCLWRGIVTFLAGLLIMWGAFRFSNVEGFGTSLIGVIMLWILAGCDILKIICGSLSGQGSWTYTLYGFLKYYAPPYPTATWLLPFSLVMIFFIVSWGKDKEKEQKEQKAIIADKESLSSTKKEETV</sequence>
<keyword evidence="1" id="KW-1133">Transmembrane helix</keyword>
<organism evidence="2">
    <name type="scientific">Candidatus Methanophagaceae archaeon ANME-1 ERB6</name>
    <dbReference type="NCBI Taxonomy" id="2759912"/>
    <lineage>
        <taxon>Archaea</taxon>
        <taxon>Methanobacteriati</taxon>
        <taxon>Methanobacteriota</taxon>
        <taxon>Stenosarchaea group</taxon>
        <taxon>Methanomicrobia</taxon>
        <taxon>Candidatus Methanophagales</taxon>
        <taxon>Candidatus Methanophagaceae</taxon>
    </lineage>
</organism>
<keyword evidence="1" id="KW-0472">Membrane</keyword>
<keyword evidence="1" id="KW-0812">Transmembrane</keyword>
<feature type="transmembrane region" description="Helical" evidence="1">
    <location>
        <begin position="9"/>
        <end position="33"/>
    </location>
</feature>